<gene>
    <name evidence="1" type="ORF">F5147DRAFT_572668</name>
</gene>
<dbReference type="Proteomes" id="UP000823399">
    <property type="component" value="Unassembled WGS sequence"/>
</dbReference>
<dbReference type="RefSeq" id="XP_041295199.1">
    <property type="nucleotide sequence ID" value="XM_041431103.1"/>
</dbReference>
<reference evidence="1" key="1">
    <citation type="journal article" date="2020" name="New Phytol.">
        <title>Comparative genomics reveals dynamic genome evolution in host specialist ectomycorrhizal fungi.</title>
        <authorList>
            <person name="Lofgren L.A."/>
            <person name="Nguyen N.H."/>
            <person name="Vilgalys R."/>
            <person name="Ruytinx J."/>
            <person name="Liao H.L."/>
            <person name="Branco S."/>
            <person name="Kuo A."/>
            <person name="LaButti K."/>
            <person name="Lipzen A."/>
            <person name="Andreopoulos W."/>
            <person name="Pangilinan J."/>
            <person name="Riley R."/>
            <person name="Hundley H."/>
            <person name="Na H."/>
            <person name="Barry K."/>
            <person name="Grigoriev I.V."/>
            <person name="Stajich J.E."/>
            <person name="Kennedy P.G."/>
        </authorList>
    </citation>
    <scope>NUCLEOTIDE SEQUENCE</scope>
    <source>
        <strain evidence="1">FC423</strain>
    </source>
</reference>
<dbReference type="EMBL" id="JABBWM010000015">
    <property type="protein sequence ID" value="KAG2112268.1"/>
    <property type="molecule type" value="Genomic_DNA"/>
</dbReference>
<evidence type="ECO:0000313" key="1">
    <source>
        <dbReference type="EMBL" id="KAG2112268.1"/>
    </source>
</evidence>
<organism evidence="1 2">
    <name type="scientific">Suillus discolor</name>
    <dbReference type="NCBI Taxonomy" id="1912936"/>
    <lineage>
        <taxon>Eukaryota</taxon>
        <taxon>Fungi</taxon>
        <taxon>Dikarya</taxon>
        <taxon>Basidiomycota</taxon>
        <taxon>Agaricomycotina</taxon>
        <taxon>Agaricomycetes</taxon>
        <taxon>Agaricomycetidae</taxon>
        <taxon>Boletales</taxon>
        <taxon>Suillineae</taxon>
        <taxon>Suillaceae</taxon>
        <taxon>Suillus</taxon>
    </lineage>
</organism>
<accession>A0A9P7FAE0</accession>
<evidence type="ECO:0000313" key="2">
    <source>
        <dbReference type="Proteomes" id="UP000823399"/>
    </source>
</evidence>
<feature type="non-terminal residue" evidence="1">
    <location>
        <position position="1"/>
    </location>
</feature>
<proteinExistence type="predicted"/>
<protein>
    <submittedName>
        <fullName evidence="1">Uncharacterized protein</fullName>
    </submittedName>
</protein>
<dbReference type="OrthoDB" id="3363652at2759"/>
<keyword evidence="2" id="KW-1185">Reference proteome</keyword>
<dbReference type="GeneID" id="64693362"/>
<sequence length="78" mass="8899">RIKYIVKLVQYGDTLTEDERSKAEALVAKYADIFACSLWEVIPVLGAQHCLDIPDGTTFNLRVHQRALTPLQTQFLHE</sequence>
<comment type="caution">
    <text evidence="1">The sequence shown here is derived from an EMBL/GenBank/DDBJ whole genome shotgun (WGS) entry which is preliminary data.</text>
</comment>
<name>A0A9P7FAE0_9AGAM</name>
<dbReference type="AlphaFoldDB" id="A0A9P7FAE0"/>